<dbReference type="Pfam" id="PF12572">
    <property type="entry name" value="DUF3752"/>
    <property type="match status" value="1"/>
</dbReference>
<feature type="region of interest" description="Disordered" evidence="1">
    <location>
        <begin position="205"/>
        <end position="235"/>
    </location>
</feature>
<accession>A0A1Y1X3H2</accession>
<dbReference type="PANTHER" id="PTHR46370:SF1">
    <property type="entry name" value="GPALPP MOTIFS-CONTAINING PROTEIN 1"/>
    <property type="match status" value="1"/>
</dbReference>
<reference evidence="3 4" key="1">
    <citation type="submission" date="2016-07" db="EMBL/GenBank/DDBJ databases">
        <title>Pervasive Adenine N6-methylation of Active Genes in Fungi.</title>
        <authorList>
            <consortium name="DOE Joint Genome Institute"/>
            <person name="Mondo S.J."/>
            <person name="Dannebaum R.O."/>
            <person name="Kuo R.C."/>
            <person name="Labutti K."/>
            <person name="Haridas S."/>
            <person name="Kuo A."/>
            <person name="Salamov A."/>
            <person name="Ahrendt S.R."/>
            <person name="Lipzen A."/>
            <person name="Sullivan W."/>
            <person name="Andreopoulos W.B."/>
            <person name="Clum A."/>
            <person name="Lindquist E."/>
            <person name="Daum C."/>
            <person name="Ramamoorthy G.K."/>
            <person name="Gryganskyi A."/>
            <person name="Culley D."/>
            <person name="Magnuson J.K."/>
            <person name="James T.Y."/>
            <person name="O'Malley M.A."/>
            <person name="Stajich J.E."/>
            <person name="Spatafora J.W."/>
            <person name="Visel A."/>
            <person name="Grigoriev I.V."/>
        </authorList>
    </citation>
    <scope>NUCLEOTIDE SEQUENCE [LARGE SCALE GENOMIC DNA]</scope>
    <source>
        <strain evidence="3 4">CBS 931.73</strain>
    </source>
</reference>
<feature type="compositionally biased region" description="Basic and acidic residues" evidence="1">
    <location>
        <begin position="215"/>
        <end position="228"/>
    </location>
</feature>
<dbReference type="EMBL" id="MCFE01000743">
    <property type="protein sequence ID" value="ORX80351.1"/>
    <property type="molecule type" value="Genomic_DNA"/>
</dbReference>
<organism evidence="3 4">
    <name type="scientific">Basidiobolus meristosporus CBS 931.73</name>
    <dbReference type="NCBI Taxonomy" id="1314790"/>
    <lineage>
        <taxon>Eukaryota</taxon>
        <taxon>Fungi</taxon>
        <taxon>Fungi incertae sedis</taxon>
        <taxon>Zoopagomycota</taxon>
        <taxon>Entomophthoromycotina</taxon>
        <taxon>Basidiobolomycetes</taxon>
        <taxon>Basidiobolales</taxon>
        <taxon>Basidiobolaceae</taxon>
        <taxon>Basidiobolus</taxon>
    </lineage>
</organism>
<feature type="compositionally biased region" description="Basic and acidic residues" evidence="1">
    <location>
        <begin position="290"/>
        <end position="315"/>
    </location>
</feature>
<feature type="region of interest" description="Disordered" evidence="1">
    <location>
        <begin position="273"/>
        <end position="334"/>
    </location>
</feature>
<protein>
    <recommendedName>
        <fullName evidence="2">DUF3752 domain-containing protein</fullName>
    </recommendedName>
</protein>
<feature type="compositionally biased region" description="Basic and acidic residues" evidence="1">
    <location>
        <begin position="137"/>
        <end position="161"/>
    </location>
</feature>
<feature type="compositionally biased region" description="Low complexity" evidence="1">
    <location>
        <begin position="99"/>
        <end position="111"/>
    </location>
</feature>
<comment type="caution">
    <text evidence="3">The sequence shown here is derived from an EMBL/GenBank/DDBJ whole genome shotgun (WGS) entry which is preliminary data.</text>
</comment>
<name>A0A1Y1X3H2_9FUNG</name>
<gene>
    <name evidence="3" type="ORF">K493DRAFT_242759</name>
</gene>
<sequence>MSYIGPQLPKGEGPATSSGGSDPESPREIGPSLPPTDQRNMVGPVLPPELQKKPTENEQGEVKPSNQGADAASEEESYGPSLPPELLATRAATAKPKRGPIGPQLPPGLGQNSSVDEDIVGPMLPDSNTDTTSDLNSKIREIEERAQRTRDLENAAEKSQKVERGEWMLVPPTSPLAIRSIYLCRSLDPLNIKARQFAKNSRDLDFDSSGWTDTPADREKKLHQERDTKGKRKKEINEDFENAKLHEKERNIAKEVSEYNMTHRPKSLMEMHLESKASKKRALGYDEDDPTQRRFDRDKDLSIKTLDPKKQKELLARAGSLGNRFSRGNKGSFL</sequence>
<dbReference type="InParanoid" id="A0A1Y1X3H2"/>
<keyword evidence="4" id="KW-1185">Reference proteome</keyword>
<proteinExistence type="predicted"/>
<evidence type="ECO:0000313" key="3">
    <source>
        <dbReference type="EMBL" id="ORX80351.1"/>
    </source>
</evidence>
<feature type="compositionally biased region" description="Polar residues" evidence="1">
    <location>
        <begin position="126"/>
        <end position="136"/>
    </location>
</feature>
<evidence type="ECO:0000313" key="4">
    <source>
        <dbReference type="Proteomes" id="UP000193498"/>
    </source>
</evidence>
<dbReference type="Proteomes" id="UP000193498">
    <property type="component" value="Unassembled WGS sequence"/>
</dbReference>
<evidence type="ECO:0000256" key="1">
    <source>
        <dbReference type="SAM" id="MobiDB-lite"/>
    </source>
</evidence>
<evidence type="ECO:0000259" key="2">
    <source>
        <dbReference type="Pfam" id="PF12572"/>
    </source>
</evidence>
<dbReference type="InterPro" id="IPR022226">
    <property type="entry name" value="DUF3752"/>
</dbReference>
<dbReference type="AlphaFoldDB" id="A0A1Y1X3H2"/>
<dbReference type="PANTHER" id="PTHR46370">
    <property type="entry name" value="GPALPP MOTIFS-CONTAINING PROTEIN 1"/>
    <property type="match status" value="1"/>
</dbReference>
<dbReference type="STRING" id="1314790.A0A1Y1X3H2"/>
<feature type="domain" description="DUF3752" evidence="2">
    <location>
        <begin position="186"/>
        <end position="326"/>
    </location>
</feature>
<dbReference type="OrthoDB" id="73491at2759"/>
<dbReference type="InterPro" id="IPR046331">
    <property type="entry name" value="GPAM1-like"/>
</dbReference>
<feature type="region of interest" description="Disordered" evidence="1">
    <location>
        <begin position="1"/>
        <end position="161"/>
    </location>
</feature>